<evidence type="ECO:0000313" key="13">
    <source>
        <dbReference type="EMBL" id="EFC05422.1"/>
    </source>
</evidence>
<organism evidence="13 14">
    <name type="scientific">Bulleidia extructa W1219</name>
    <dbReference type="NCBI Taxonomy" id="679192"/>
    <lineage>
        <taxon>Bacteria</taxon>
        <taxon>Bacillati</taxon>
        <taxon>Bacillota</taxon>
        <taxon>Erysipelotrichia</taxon>
        <taxon>Erysipelotrichales</taxon>
        <taxon>Erysipelotrichaceae</taxon>
        <taxon>Bulleidia</taxon>
    </lineage>
</organism>
<comment type="catalytic activity">
    <reaction evidence="8 10">
        <text>S-sulfanyl-L-cysteinyl-[protein] + uridine(34) in tRNA + AH2 + ATP = 2-thiouridine(34) in tRNA + L-cysteinyl-[protein] + A + AMP + diphosphate + H(+)</text>
        <dbReference type="Rhea" id="RHEA:47032"/>
        <dbReference type="Rhea" id="RHEA-COMP:10131"/>
        <dbReference type="Rhea" id="RHEA-COMP:11726"/>
        <dbReference type="Rhea" id="RHEA-COMP:11727"/>
        <dbReference type="Rhea" id="RHEA-COMP:11728"/>
        <dbReference type="ChEBI" id="CHEBI:13193"/>
        <dbReference type="ChEBI" id="CHEBI:15378"/>
        <dbReference type="ChEBI" id="CHEBI:17499"/>
        <dbReference type="ChEBI" id="CHEBI:29950"/>
        <dbReference type="ChEBI" id="CHEBI:30616"/>
        <dbReference type="ChEBI" id="CHEBI:33019"/>
        <dbReference type="ChEBI" id="CHEBI:61963"/>
        <dbReference type="ChEBI" id="CHEBI:65315"/>
        <dbReference type="ChEBI" id="CHEBI:87170"/>
        <dbReference type="ChEBI" id="CHEBI:456215"/>
        <dbReference type="EC" id="2.8.1.13"/>
    </reaction>
</comment>
<dbReference type="InterPro" id="IPR004506">
    <property type="entry name" value="MnmA-like"/>
</dbReference>
<keyword evidence="10" id="KW-0963">Cytoplasm</keyword>
<keyword evidence="4 10" id="KW-0547">Nucleotide-binding</keyword>
<comment type="function">
    <text evidence="9 10">Catalyzes the 2-thiolation of uridine at the wobble position (U34) of tRNA, leading to the formation of s(2)U34.</text>
</comment>
<evidence type="ECO:0000256" key="5">
    <source>
        <dbReference type="ARBA" id="ARBA00022840"/>
    </source>
</evidence>
<keyword evidence="7" id="KW-1015">Disulfide bond</keyword>
<keyword evidence="6 10" id="KW-0694">RNA-binding</keyword>
<feature type="domain" description="tRNA-specific 2-thiouridylase MnmA-like central" evidence="12">
    <location>
        <begin position="212"/>
        <end position="275"/>
    </location>
</feature>
<dbReference type="EMBL" id="ADFR01000014">
    <property type="protein sequence ID" value="EFC05422.1"/>
    <property type="molecule type" value="Genomic_DNA"/>
</dbReference>
<evidence type="ECO:0000256" key="8">
    <source>
        <dbReference type="ARBA" id="ARBA00051542"/>
    </source>
</evidence>
<evidence type="ECO:0000313" key="14">
    <source>
        <dbReference type="Proteomes" id="UP000005017"/>
    </source>
</evidence>
<dbReference type="Pfam" id="PF20258">
    <property type="entry name" value="tRNA_Me_trans_C"/>
    <property type="match status" value="1"/>
</dbReference>
<dbReference type="InterPro" id="IPR046884">
    <property type="entry name" value="MnmA-like_central"/>
</dbReference>
<keyword evidence="13" id="KW-0489">Methyltransferase</keyword>
<dbReference type="RefSeq" id="WP_006627432.1">
    <property type="nucleotide sequence ID" value="NZ_ADFR01000014.1"/>
</dbReference>
<evidence type="ECO:0000256" key="6">
    <source>
        <dbReference type="ARBA" id="ARBA00022884"/>
    </source>
</evidence>
<dbReference type="GO" id="GO:0005524">
    <property type="term" value="F:ATP binding"/>
    <property type="evidence" value="ECO:0007669"/>
    <property type="project" value="UniProtKB-KW"/>
</dbReference>
<dbReference type="GO" id="GO:0103016">
    <property type="term" value="F:tRNA-uridine 2-sulfurtransferase activity"/>
    <property type="evidence" value="ECO:0007669"/>
    <property type="project" value="UniProtKB-EC"/>
</dbReference>
<feature type="active site" description="Cysteine persulfide intermediate" evidence="10">
    <location>
        <position position="203"/>
    </location>
</feature>
<dbReference type="eggNOG" id="COG0482">
    <property type="taxonomic scope" value="Bacteria"/>
</dbReference>
<feature type="binding site" evidence="10">
    <location>
        <position position="131"/>
    </location>
    <ligand>
        <name>ATP</name>
        <dbReference type="ChEBI" id="CHEBI:30616"/>
    </ligand>
</feature>
<dbReference type="SUPFAM" id="SSF52402">
    <property type="entry name" value="Adenine nucleotide alpha hydrolases-like"/>
    <property type="match status" value="1"/>
</dbReference>
<evidence type="ECO:0000256" key="7">
    <source>
        <dbReference type="ARBA" id="ARBA00023157"/>
    </source>
</evidence>
<sequence>MKILVGLSGGVDSAIAAYLLRQQGHEVTCAFMRNWDSVANGDFSGNPTLNDPVCSQESDYADAQAVADKLGLPLLRVDFIKEYWDDVFQTFLNDYKKGRTPNPDILCNRYIKFAEFMNFAQKKGFETVATGHYVKLGYENGHGVLMKADDRNKDQSYFLAEVHREVLDHVVFPLAEIEKPKVRDMAFELGLSIAKKKDSTGICFIGERNFRAFLSNYLPMKPGKIMNIVEQKIVGEHKGVLYYTIGQRKGLDIGGIGPFFVVGKNVETNTLYVVDQEHRSWLRSDSCLVTHVNWLADRMFPLNGGAKFRYRQQDQAVTMEKVDEQTLLLKYPQGVEAVTPGQEAVLYDGNVMIAGGQIDVVYQNGQDLMAWIDRQGKC</sequence>
<dbReference type="EC" id="2.8.1.13" evidence="10"/>
<dbReference type="Gene3D" id="2.30.30.280">
    <property type="entry name" value="Adenine nucleotide alpha hydrolases-like domains"/>
    <property type="match status" value="1"/>
</dbReference>
<dbReference type="GO" id="GO:0008168">
    <property type="term" value="F:methyltransferase activity"/>
    <property type="evidence" value="ECO:0007669"/>
    <property type="project" value="UniProtKB-KW"/>
</dbReference>
<protein>
    <recommendedName>
        <fullName evidence="10">tRNA-specific 2-thiouridylase MnmA</fullName>
        <ecNumber evidence="10">2.8.1.13</ecNumber>
    </recommendedName>
</protein>
<evidence type="ECO:0000256" key="1">
    <source>
        <dbReference type="ARBA" id="ARBA00022555"/>
    </source>
</evidence>
<dbReference type="Gene3D" id="3.40.50.620">
    <property type="entry name" value="HUPs"/>
    <property type="match status" value="1"/>
</dbReference>
<dbReference type="InterPro" id="IPR046885">
    <property type="entry name" value="MnmA-like_C"/>
</dbReference>
<dbReference type="GO" id="GO:0032259">
    <property type="term" value="P:methylation"/>
    <property type="evidence" value="ECO:0007669"/>
    <property type="project" value="UniProtKB-KW"/>
</dbReference>
<keyword evidence="5 10" id="KW-0067">ATP-binding</keyword>
<reference evidence="14" key="1">
    <citation type="submission" date="2009-12" db="EMBL/GenBank/DDBJ databases">
        <title>Sequence of Clostridiales genomosp. BVAB3 str. UPII9-5.</title>
        <authorList>
            <person name="Madupu R."/>
            <person name="Durkin A.S."/>
            <person name="Torralba M."/>
            <person name="Methe B."/>
            <person name="Sutton G.G."/>
            <person name="Strausberg R.L."/>
            <person name="Nelson K.E."/>
        </authorList>
    </citation>
    <scope>NUCLEOTIDE SEQUENCE [LARGE SCALE GENOMIC DNA]</scope>
    <source>
        <strain evidence="14">W1219</strain>
    </source>
</reference>
<dbReference type="NCBIfam" id="NF001138">
    <property type="entry name" value="PRK00143.1"/>
    <property type="match status" value="1"/>
</dbReference>
<feature type="active site" description="Nucleophile" evidence="10">
    <location>
        <position position="107"/>
    </location>
</feature>
<keyword evidence="3 10" id="KW-0819">tRNA processing</keyword>
<feature type="region of interest" description="Interaction with tRNA" evidence="10">
    <location>
        <begin position="153"/>
        <end position="155"/>
    </location>
</feature>
<name>D2MPW9_9FIRM</name>
<dbReference type="Proteomes" id="UP000005017">
    <property type="component" value="Unassembled WGS sequence"/>
</dbReference>
<evidence type="ECO:0000256" key="4">
    <source>
        <dbReference type="ARBA" id="ARBA00022741"/>
    </source>
</evidence>
<dbReference type="GO" id="GO:0002143">
    <property type="term" value="P:tRNA wobble position uridine thiolation"/>
    <property type="evidence" value="ECO:0007669"/>
    <property type="project" value="TreeGrafter"/>
</dbReference>
<dbReference type="InterPro" id="IPR014729">
    <property type="entry name" value="Rossmann-like_a/b/a_fold"/>
</dbReference>
<proteinExistence type="inferred from homology"/>
<dbReference type="HAMAP" id="MF_00144">
    <property type="entry name" value="tRNA_thiouridyl_MnmA"/>
    <property type="match status" value="1"/>
</dbReference>
<dbReference type="FunFam" id="3.40.50.620:FF:000115">
    <property type="entry name" value="tRNA-specific 2-thiouridylase MnmA"/>
    <property type="match status" value="1"/>
</dbReference>
<comment type="caution">
    <text evidence="13">The sequence shown here is derived from an EMBL/GenBank/DDBJ whole genome shotgun (WGS) entry which is preliminary data.</text>
</comment>
<dbReference type="PANTHER" id="PTHR11933:SF5">
    <property type="entry name" value="MITOCHONDRIAL TRNA-SPECIFIC 2-THIOURIDYLASE 1"/>
    <property type="match status" value="1"/>
</dbReference>
<comment type="similarity">
    <text evidence="10">Belongs to the MnmA/TRMU family.</text>
</comment>
<dbReference type="FunFam" id="2.30.30.280:FF:000001">
    <property type="entry name" value="tRNA-specific 2-thiouridylase MnmA"/>
    <property type="match status" value="1"/>
</dbReference>
<evidence type="ECO:0000259" key="11">
    <source>
        <dbReference type="Pfam" id="PF20258"/>
    </source>
</evidence>
<dbReference type="Pfam" id="PF03054">
    <property type="entry name" value="tRNA_Me_trans"/>
    <property type="match status" value="1"/>
</dbReference>
<dbReference type="PANTHER" id="PTHR11933">
    <property type="entry name" value="TRNA 5-METHYLAMINOMETHYL-2-THIOURIDYLATE -METHYLTRANSFERASE"/>
    <property type="match status" value="1"/>
</dbReference>
<dbReference type="Pfam" id="PF20259">
    <property type="entry name" value="tRNA_Me_trans_M"/>
    <property type="match status" value="1"/>
</dbReference>
<feature type="site" description="Interaction with tRNA" evidence="10">
    <location>
        <position position="342"/>
    </location>
</feature>
<evidence type="ECO:0000256" key="3">
    <source>
        <dbReference type="ARBA" id="ARBA00022694"/>
    </source>
</evidence>
<feature type="site" description="Interaction with tRNA" evidence="10">
    <location>
        <position position="132"/>
    </location>
</feature>
<evidence type="ECO:0000256" key="2">
    <source>
        <dbReference type="ARBA" id="ARBA00022679"/>
    </source>
</evidence>
<evidence type="ECO:0000259" key="12">
    <source>
        <dbReference type="Pfam" id="PF20259"/>
    </source>
</evidence>
<gene>
    <name evidence="13" type="primary">trmU</name>
    <name evidence="10" type="synonym">mnmA</name>
    <name evidence="13" type="ORF">HMPREF9013_0358</name>
</gene>
<dbReference type="STRING" id="679192.HMPREF9013_0358"/>
<feature type="region of interest" description="Interaction with tRNA" evidence="10">
    <location>
        <begin position="309"/>
        <end position="310"/>
    </location>
</feature>
<keyword evidence="2 10" id="KW-0808">Transferase</keyword>
<dbReference type="InterPro" id="IPR023382">
    <property type="entry name" value="MnmA-like_central_sf"/>
</dbReference>
<feature type="domain" description="tRNA-specific 2-thiouridylase MnmA-like C-terminal" evidence="11">
    <location>
        <begin position="285"/>
        <end position="358"/>
    </location>
</feature>
<keyword evidence="14" id="KW-1185">Reference proteome</keyword>
<dbReference type="OrthoDB" id="9800696at2"/>
<feature type="binding site" evidence="10">
    <location>
        <begin position="6"/>
        <end position="13"/>
    </location>
    <ligand>
        <name>ATP</name>
        <dbReference type="ChEBI" id="CHEBI:30616"/>
    </ligand>
</feature>
<evidence type="ECO:0000256" key="9">
    <source>
        <dbReference type="ARBA" id="ARBA00056575"/>
    </source>
</evidence>
<dbReference type="NCBIfam" id="TIGR00420">
    <property type="entry name" value="trmU"/>
    <property type="match status" value="1"/>
</dbReference>
<dbReference type="AlphaFoldDB" id="D2MPW9"/>
<evidence type="ECO:0000256" key="10">
    <source>
        <dbReference type="HAMAP-Rule" id="MF_00144"/>
    </source>
</evidence>
<feature type="region of interest" description="Interaction with target base in tRNA" evidence="10">
    <location>
        <begin position="102"/>
        <end position="104"/>
    </location>
</feature>
<dbReference type="CDD" id="cd01998">
    <property type="entry name" value="MnmA_TRMU-like"/>
    <property type="match status" value="1"/>
</dbReference>
<accession>D2MPW9</accession>
<comment type="caution">
    <text evidence="10">Lacks conserved residue(s) required for the propagation of feature annotation.</text>
</comment>
<feature type="binding site" evidence="10">
    <location>
        <position position="32"/>
    </location>
    <ligand>
        <name>ATP</name>
        <dbReference type="ChEBI" id="CHEBI:30616"/>
    </ligand>
</feature>
<dbReference type="Gene3D" id="2.40.30.10">
    <property type="entry name" value="Translation factors"/>
    <property type="match status" value="1"/>
</dbReference>
<comment type="subcellular location">
    <subcellularLocation>
        <location evidence="10">Cytoplasm</location>
    </subcellularLocation>
</comment>
<dbReference type="GO" id="GO:0005737">
    <property type="term" value="C:cytoplasm"/>
    <property type="evidence" value="ECO:0007669"/>
    <property type="project" value="UniProtKB-SubCell"/>
</dbReference>
<keyword evidence="1 10" id="KW-0820">tRNA-binding</keyword>
<dbReference type="GO" id="GO:0000049">
    <property type="term" value="F:tRNA binding"/>
    <property type="evidence" value="ECO:0007669"/>
    <property type="project" value="UniProtKB-KW"/>
</dbReference>